<dbReference type="Pfam" id="PF01425">
    <property type="entry name" value="Amidase"/>
    <property type="match status" value="1"/>
</dbReference>
<comment type="caution">
    <text evidence="3">The sequence shown here is derived from an EMBL/GenBank/DDBJ whole genome shotgun (WGS) entry which is preliminary data.</text>
</comment>
<dbReference type="SUPFAM" id="SSF75304">
    <property type="entry name" value="Amidase signature (AS) enzymes"/>
    <property type="match status" value="1"/>
</dbReference>
<dbReference type="EMBL" id="JBHUHP010000030">
    <property type="protein sequence ID" value="MFD2094236.1"/>
    <property type="molecule type" value="Genomic_DNA"/>
</dbReference>
<dbReference type="Gene3D" id="3.90.1300.10">
    <property type="entry name" value="Amidase signature (AS) domain"/>
    <property type="match status" value="1"/>
</dbReference>
<dbReference type="InterPro" id="IPR000120">
    <property type="entry name" value="Amidase"/>
</dbReference>
<keyword evidence="4" id="KW-1185">Reference proteome</keyword>
<sequence>MDASGALDRAPSAPASAARTVGLPATEIARLVRSGEVTAVDIVRAHLDHIDAVDARIGAFRVVRREAALAEAHAVDTALTRFALPLAGVPIAVKDNVAVAGETCTDGSAARTAGPESRDHPVVARLRKAGAVIVGITRVPELCLYAATDAPGTVTRNPWDTARSPAGSSGGSAAAVASGAVPLAHGNDGMGSLRLPAAACGLVTLKAGTGVVPAGLGADSWSGMGVNGALATTVADLVVAQAVMAGEAATQPAAPDRPLRIALSTRSPVPGVRADEPTRAAVDAVVALLAAAGHTVVRREPPITPGAAAGAIARWMAGAHDDAEHLGLDRRALQPRSRTHARIGRVVRRAGLVRPRTAERFRERMVAFFGQEASAQGPGSSVRGPGGGEVLDVLLSPVTTGPPLAARPWHERSFLANVTANARWAPWTAAWNLAGLPAAVVPAGVRPDGLPVGVQFGGPPGAEGRLLWLAGELERLQPWRRHAPVFDPTVTPA</sequence>
<organism evidence="3 4">
    <name type="scientific">Blastococcus deserti</name>
    <dbReference type="NCBI Taxonomy" id="2259033"/>
    <lineage>
        <taxon>Bacteria</taxon>
        <taxon>Bacillati</taxon>
        <taxon>Actinomycetota</taxon>
        <taxon>Actinomycetes</taxon>
        <taxon>Geodermatophilales</taxon>
        <taxon>Geodermatophilaceae</taxon>
        <taxon>Blastococcus</taxon>
    </lineage>
</organism>
<name>A0ABW4XFL2_9ACTN</name>
<feature type="domain" description="Amidase" evidence="2">
    <location>
        <begin position="41"/>
        <end position="467"/>
    </location>
</feature>
<evidence type="ECO:0000313" key="3">
    <source>
        <dbReference type="EMBL" id="MFD2094236.1"/>
    </source>
</evidence>
<proteinExistence type="inferred from homology"/>
<evidence type="ECO:0000256" key="1">
    <source>
        <dbReference type="ARBA" id="ARBA00009199"/>
    </source>
</evidence>
<dbReference type="InterPro" id="IPR023631">
    <property type="entry name" value="Amidase_dom"/>
</dbReference>
<reference evidence="4" key="1">
    <citation type="journal article" date="2019" name="Int. J. Syst. Evol. Microbiol.">
        <title>The Global Catalogue of Microorganisms (GCM) 10K type strain sequencing project: providing services to taxonomists for standard genome sequencing and annotation.</title>
        <authorList>
            <consortium name="The Broad Institute Genomics Platform"/>
            <consortium name="The Broad Institute Genome Sequencing Center for Infectious Disease"/>
            <person name="Wu L."/>
            <person name="Ma J."/>
        </authorList>
    </citation>
    <scope>NUCLEOTIDE SEQUENCE [LARGE SCALE GENOMIC DNA]</scope>
    <source>
        <strain evidence="4">JCM 3338</strain>
    </source>
</reference>
<evidence type="ECO:0000313" key="4">
    <source>
        <dbReference type="Proteomes" id="UP001597402"/>
    </source>
</evidence>
<dbReference type="InterPro" id="IPR036928">
    <property type="entry name" value="AS_sf"/>
</dbReference>
<accession>A0ABW4XFL2</accession>
<protein>
    <submittedName>
        <fullName evidence="3">Amidase</fullName>
    </submittedName>
</protein>
<dbReference type="Proteomes" id="UP001597402">
    <property type="component" value="Unassembled WGS sequence"/>
</dbReference>
<dbReference type="PANTHER" id="PTHR11895">
    <property type="entry name" value="TRANSAMIDASE"/>
    <property type="match status" value="1"/>
</dbReference>
<comment type="similarity">
    <text evidence="1">Belongs to the amidase family.</text>
</comment>
<dbReference type="PANTHER" id="PTHR11895:SF7">
    <property type="entry name" value="GLUTAMYL-TRNA(GLN) AMIDOTRANSFERASE SUBUNIT A, MITOCHONDRIAL"/>
    <property type="match status" value="1"/>
</dbReference>
<dbReference type="RefSeq" id="WP_376880861.1">
    <property type="nucleotide sequence ID" value="NZ_JBHUHP010000030.1"/>
</dbReference>
<gene>
    <name evidence="3" type="ORF">ACFSHS_21930</name>
</gene>
<evidence type="ECO:0000259" key="2">
    <source>
        <dbReference type="Pfam" id="PF01425"/>
    </source>
</evidence>